<name>A0A8S5TJY5_9CAUD</name>
<proteinExistence type="predicted"/>
<evidence type="ECO:0000313" key="1">
    <source>
        <dbReference type="EMBL" id="DAF63481.1"/>
    </source>
</evidence>
<organism evidence="1">
    <name type="scientific">Siphoviridae sp. ctgmM3</name>
    <dbReference type="NCBI Taxonomy" id="2827912"/>
    <lineage>
        <taxon>Viruses</taxon>
        <taxon>Duplodnaviria</taxon>
        <taxon>Heunggongvirae</taxon>
        <taxon>Uroviricota</taxon>
        <taxon>Caudoviricetes</taxon>
    </lineage>
</organism>
<dbReference type="EMBL" id="BK032840">
    <property type="protein sequence ID" value="DAF63481.1"/>
    <property type="molecule type" value="Genomic_DNA"/>
</dbReference>
<sequence length="36" mass="4160">MGQNSVVEKSQTTERLLLSSFKRVNIKLSLMEYSKN</sequence>
<protein>
    <submittedName>
        <fullName evidence="1">Uncharacterized protein</fullName>
    </submittedName>
</protein>
<reference evidence="1" key="1">
    <citation type="journal article" date="2021" name="Proc. Natl. Acad. Sci. U.S.A.">
        <title>A Catalog of Tens of Thousands of Viruses from Human Metagenomes Reveals Hidden Associations with Chronic Diseases.</title>
        <authorList>
            <person name="Tisza M.J."/>
            <person name="Buck C.B."/>
        </authorList>
    </citation>
    <scope>NUCLEOTIDE SEQUENCE</scope>
    <source>
        <strain evidence="1">CtgmM3</strain>
    </source>
</reference>
<accession>A0A8S5TJY5</accession>